<dbReference type="Pfam" id="PF19040">
    <property type="entry name" value="SGNH"/>
    <property type="match status" value="1"/>
</dbReference>
<dbReference type="Pfam" id="PF01757">
    <property type="entry name" value="Acyl_transf_3"/>
    <property type="match status" value="1"/>
</dbReference>
<dbReference type="RefSeq" id="WP_146848619.1">
    <property type="nucleotide sequence ID" value="NZ_BKAG01000002.1"/>
</dbReference>
<keyword evidence="1" id="KW-0812">Transmembrane</keyword>
<dbReference type="GO" id="GO:0016020">
    <property type="term" value="C:membrane"/>
    <property type="evidence" value="ECO:0007669"/>
    <property type="project" value="TreeGrafter"/>
</dbReference>
<protein>
    <submittedName>
        <fullName evidence="4">Acyltransferase</fullName>
    </submittedName>
</protein>
<accession>A0A512M341</accession>
<feature type="domain" description="SGNH" evidence="3">
    <location>
        <begin position="390"/>
        <end position="627"/>
    </location>
</feature>
<dbReference type="EMBL" id="BKAG01000002">
    <property type="protein sequence ID" value="GEP41150.1"/>
    <property type="molecule type" value="Genomic_DNA"/>
</dbReference>
<feature type="transmembrane region" description="Helical" evidence="1">
    <location>
        <begin position="343"/>
        <end position="361"/>
    </location>
</feature>
<dbReference type="InterPro" id="IPR050879">
    <property type="entry name" value="Acyltransferase_3"/>
</dbReference>
<dbReference type="InterPro" id="IPR043968">
    <property type="entry name" value="SGNH"/>
</dbReference>
<feature type="transmembrane region" description="Helical" evidence="1">
    <location>
        <begin position="281"/>
        <end position="301"/>
    </location>
</feature>
<evidence type="ECO:0000313" key="5">
    <source>
        <dbReference type="Proteomes" id="UP000321577"/>
    </source>
</evidence>
<dbReference type="PANTHER" id="PTHR23028">
    <property type="entry name" value="ACETYLTRANSFERASE"/>
    <property type="match status" value="1"/>
</dbReference>
<keyword evidence="1" id="KW-0472">Membrane</keyword>
<evidence type="ECO:0000259" key="2">
    <source>
        <dbReference type="Pfam" id="PF01757"/>
    </source>
</evidence>
<keyword evidence="4" id="KW-0012">Acyltransferase</keyword>
<dbReference type="GO" id="GO:0009103">
    <property type="term" value="P:lipopolysaccharide biosynthetic process"/>
    <property type="evidence" value="ECO:0007669"/>
    <property type="project" value="TreeGrafter"/>
</dbReference>
<keyword evidence="1" id="KW-1133">Transmembrane helix</keyword>
<name>A0A512M341_9BACT</name>
<proteinExistence type="predicted"/>
<reference evidence="4 5" key="1">
    <citation type="submission" date="2019-07" db="EMBL/GenBank/DDBJ databases">
        <title>Whole genome shotgun sequence of Brevifollis gellanilyticus NBRC 108608.</title>
        <authorList>
            <person name="Hosoyama A."/>
            <person name="Uohara A."/>
            <person name="Ohji S."/>
            <person name="Ichikawa N."/>
        </authorList>
    </citation>
    <scope>NUCLEOTIDE SEQUENCE [LARGE SCALE GENOMIC DNA]</scope>
    <source>
        <strain evidence="4 5">NBRC 108608</strain>
    </source>
</reference>
<evidence type="ECO:0000256" key="1">
    <source>
        <dbReference type="SAM" id="Phobius"/>
    </source>
</evidence>
<feature type="transmembrane region" description="Helical" evidence="1">
    <location>
        <begin position="243"/>
        <end position="260"/>
    </location>
</feature>
<feature type="transmembrane region" description="Helical" evidence="1">
    <location>
        <begin position="313"/>
        <end position="331"/>
    </location>
</feature>
<gene>
    <name evidence="4" type="ORF">BGE01nite_04410</name>
</gene>
<dbReference type="PANTHER" id="PTHR23028:SF53">
    <property type="entry name" value="ACYL_TRANSF_3 DOMAIN-CONTAINING PROTEIN"/>
    <property type="match status" value="1"/>
</dbReference>
<evidence type="ECO:0000313" key="4">
    <source>
        <dbReference type="EMBL" id="GEP41150.1"/>
    </source>
</evidence>
<feature type="domain" description="Acyltransferase 3" evidence="2">
    <location>
        <begin position="13"/>
        <end position="326"/>
    </location>
</feature>
<sequence>MKMSQQSSSYLPEVDGLRALAILAVLLYHLDPGLCSGGFLGVDLFFVISGFVITRKIAPQIRAGRFSFRDFYWNRARRLLPVFLLALLTIWIAAWWLLFPADLKSLASTTLAALLGLANYQFSRHLDYFAPSLETHPLLHLWSLAVEEQFYLFYPLLLVLVLRRQSIRWLLPVGCGLLFLLSCGMSRWLPLQAFYGLESRAWELGIGCLVALRCQMKPSALLSWLGVLPCLGSLVGMSDRAGLPAPAALPICLGTALLIATRCGGPGSVLHRVFVLSPVRYLGRISYSLYLIHWPVLALGPKLTLNWGTQEKTLAALLCLLLAALVHHTLENPVRRMRSGWKFAIPTIGVAVLLASFAVLGRSRQGWLGSPGEQALRQVYPECTQSKPETNRWLRLGLAGRPPDVLLVGDSHAQCLIPALDDALKQRGLSGAAWVAHATLPLENIETSAHSKTFAREAMPELLRSPASRVVLMASWTSYLTSDSADKQARLRILTPHRSVEEGTQMVTAAIKHTATELMEAGKQVVLVDPVPTYRVHVPEYLVKTSRWGMAAATELMTLTDHQKRHQAALAALDEVARTIPTIRRVPSASLMTRDGHLIYQQSGRSLYEDSSHLTREGAEMIVPAFIDSLSR</sequence>
<feature type="transmembrane region" description="Helical" evidence="1">
    <location>
        <begin position="79"/>
        <end position="98"/>
    </location>
</feature>
<dbReference type="OrthoDB" id="9796461at2"/>
<feature type="transmembrane region" description="Helical" evidence="1">
    <location>
        <begin position="169"/>
        <end position="188"/>
    </location>
</feature>
<dbReference type="Proteomes" id="UP000321577">
    <property type="component" value="Unassembled WGS sequence"/>
</dbReference>
<organism evidence="4 5">
    <name type="scientific">Brevifollis gellanilyticus</name>
    <dbReference type="NCBI Taxonomy" id="748831"/>
    <lineage>
        <taxon>Bacteria</taxon>
        <taxon>Pseudomonadati</taxon>
        <taxon>Verrucomicrobiota</taxon>
        <taxon>Verrucomicrobiia</taxon>
        <taxon>Verrucomicrobiales</taxon>
        <taxon>Verrucomicrobiaceae</taxon>
    </lineage>
</organism>
<dbReference type="GO" id="GO:0016747">
    <property type="term" value="F:acyltransferase activity, transferring groups other than amino-acyl groups"/>
    <property type="evidence" value="ECO:0007669"/>
    <property type="project" value="InterPro"/>
</dbReference>
<feature type="transmembrane region" description="Helical" evidence="1">
    <location>
        <begin position="36"/>
        <end position="58"/>
    </location>
</feature>
<dbReference type="AlphaFoldDB" id="A0A512M341"/>
<dbReference type="InterPro" id="IPR002656">
    <property type="entry name" value="Acyl_transf_3_dom"/>
</dbReference>
<comment type="caution">
    <text evidence="4">The sequence shown here is derived from an EMBL/GenBank/DDBJ whole genome shotgun (WGS) entry which is preliminary data.</text>
</comment>
<keyword evidence="4" id="KW-0808">Transferase</keyword>
<feature type="transmembrane region" description="Helical" evidence="1">
    <location>
        <begin position="141"/>
        <end position="162"/>
    </location>
</feature>
<keyword evidence="5" id="KW-1185">Reference proteome</keyword>
<evidence type="ECO:0000259" key="3">
    <source>
        <dbReference type="Pfam" id="PF19040"/>
    </source>
</evidence>